<sequence length="148" mass="16429">MNRAGRSPRALQCFFSTSQALSRHFNHVIEAWQLMMLTKDTSTSLTAEICRENKTRVDVIPDPSAAKRIAAPNQPPLRGISKISGSDLIIYRSKVWVPRINNSGLKGTVFPKELKAHGLDEELLVKVFSQVMDGKKQQTSSVAFESSS</sequence>
<name>A0A1X7VWN4_AMPQE</name>
<protein>
    <submittedName>
        <fullName evidence="1">Uncharacterized protein</fullName>
    </submittedName>
</protein>
<organism evidence="1">
    <name type="scientific">Amphimedon queenslandica</name>
    <name type="common">Sponge</name>
    <dbReference type="NCBI Taxonomy" id="400682"/>
    <lineage>
        <taxon>Eukaryota</taxon>
        <taxon>Metazoa</taxon>
        <taxon>Porifera</taxon>
        <taxon>Demospongiae</taxon>
        <taxon>Heteroscleromorpha</taxon>
        <taxon>Haplosclerida</taxon>
        <taxon>Niphatidae</taxon>
        <taxon>Amphimedon</taxon>
    </lineage>
</organism>
<dbReference type="AlphaFoldDB" id="A0A1X7VWN4"/>
<evidence type="ECO:0000313" key="1">
    <source>
        <dbReference type="EnsemblMetazoa" id="Aqu2.1.44548_001"/>
    </source>
</evidence>
<reference evidence="1" key="1">
    <citation type="submission" date="2017-05" db="UniProtKB">
        <authorList>
            <consortium name="EnsemblMetazoa"/>
        </authorList>
    </citation>
    <scope>IDENTIFICATION</scope>
</reference>
<dbReference type="EnsemblMetazoa" id="Aqu2.1.44548_001">
    <property type="protein sequence ID" value="Aqu2.1.44548_001"/>
    <property type="gene ID" value="Aqu2.1.44548"/>
</dbReference>
<proteinExistence type="predicted"/>
<accession>A0A1X7VWN4</accession>
<dbReference type="InParanoid" id="A0A1X7VWN4"/>